<dbReference type="InterPro" id="IPR018357">
    <property type="entry name" value="Hexapep_transf_CS"/>
</dbReference>
<reference evidence="5" key="1">
    <citation type="journal article" date="2014" name="Genome Biol. Evol.">
        <title>Pangenome evidence for extensive interdomain horizontal transfer affecting lineage core and shell genes in uncultured planktonic thaumarchaeota and euryarchaeota.</title>
        <authorList>
            <person name="Deschamps P."/>
            <person name="Zivanovic Y."/>
            <person name="Moreira D."/>
            <person name="Rodriguez-Valera F."/>
            <person name="Lopez-Garcia P."/>
        </authorList>
    </citation>
    <scope>NUCLEOTIDE SEQUENCE</scope>
</reference>
<dbReference type="CDD" id="cd03358">
    <property type="entry name" value="LbH_WxcM_N_like"/>
    <property type="match status" value="1"/>
</dbReference>
<accession>A0A075HD33</accession>
<dbReference type="PANTHER" id="PTHR43300">
    <property type="entry name" value="ACETYLTRANSFERASE"/>
    <property type="match status" value="1"/>
</dbReference>
<dbReference type="PROSITE" id="PS00101">
    <property type="entry name" value="HEXAPEP_TRANSFERASES"/>
    <property type="match status" value="1"/>
</dbReference>
<keyword evidence="1" id="KW-0028">Amino-acid biosynthesis</keyword>
<dbReference type="SUPFAM" id="SSF51161">
    <property type="entry name" value="Trimeric LpxA-like enzymes"/>
    <property type="match status" value="1"/>
</dbReference>
<organism evidence="5">
    <name type="scientific">uncultured marine thaumarchaeote KM3_53_F06</name>
    <dbReference type="NCBI Taxonomy" id="1456185"/>
    <lineage>
        <taxon>Archaea</taxon>
        <taxon>Nitrososphaerota</taxon>
        <taxon>environmental samples</taxon>
    </lineage>
</organism>
<dbReference type="InterPro" id="IPR050179">
    <property type="entry name" value="Trans_hexapeptide_repeat"/>
</dbReference>
<sequence length="158" mass="17232">MVTNFISEKAKIGENVQIWHFSYVGDDVEIGDNVKIGSLVHIDYNVKIGENTKIEGQAYIPPLSRIGKNAFIGPAAVLTNDPYPMCNKMIGVTIEDNAIIGARAVIKAGVTIGKNSVVAMGAVVTKNVPENVVVIGSPATIRFSREEYDKKQRKWKES</sequence>
<evidence type="ECO:0000256" key="1">
    <source>
        <dbReference type="ARBA" id="ARBA00022605"/>
    </source>
</evidence>
<evidence type="ECO:0000313" key="5">
    <source>
        <dbReference type="EMBL" id="AIF11788.1"/>
    </source>
</evidence>
<evidence type="ECO:0000256" key="2">
    <source>
        <dbReference type="ARBA" id="ARBA00022679"/>
    </source>
</evidence>
<keyword evidence="4" id="KW-0457">Lysine biosynthesis</keyword>
<dbReference type="EMBL" id="KF900927">
    <property type="protein sequence ID" value="AIF11788.1"/>
    <property type="molecule type" value="Genomic_DNA"/>
</dbReference>
<dbReference type="PANTHER" id="PTHR43300:SF10">
    <property type="entry name" value="2,3,4,5-TETRAHYDROPYRIDINE-2,6-DICARBOXYLATE N-ACETYLTRANSFERASE"/>
    <property type="match status" value="1"/>
</dbReference>
<dbReference type="GO" id="GO:0009085">
    <property type="term" value="P:lysine biosynthetic process"/>
    <property type="evidence" value="ECO:0007669"/>
    <property type="project" value="UniProtKB-KW"/>
</dbReference>
<evidence type="ECO:0000256" key="4">
    <source>
        <dbReference type="ARBA" id="ARBA00023154"/>
    </source>
</evidence>
<dbReference type="Pfam" id="PF14602">
    <property type="entry name" value="Hexapep_2"/>
    <property type="match status" value="1"/>
</dbReference>
<protein>
    <submittedName>
        <fullName evidence="5">Putative acetyltransferase</fullName>
    </submittedName>
</protein>
<dbReference type="Pfam" id="PF00132">
    <property type="entry name" value="Hexapep"/>
    <property type="match status" value="1"/>
</dbReference>
<dbReference type="InterPro" id="IPR011004">
    <property type="entry name" value="Trimer_LpxA-like_sf"/>
</dbReference>
<keyword evidence="3" id="KW-0220">Diaminopimelate biosynthesis</keyword>
<proteinExistence type="predicted"/>
<evidence type="ECO:0000256" key="3">
    <source>
        <dbReference type="ARBA" id="ARBA00022915"/>
    </source>
</evidence>
<name>A0A075HD33_9ARCH</name>
<dbReference type="AlphaFoldDB" id="A0A075HD33"/>
<dbReference type="InterPro" id="IPR001451">
    <property type="entry name" value="Hexapep"/>
</dbReference>
<keyword evidence="2 5" id="KW-0808">Transferase</keyword>
<dbReference type="GO" id="GO:0016740">
    <property type="term" value="F:transferase activity"/>
    <property type="evidence" value="ECO:0007669"/>
    <property type="project" value="UniProtKB-KW"/>
</dbReference>
<dbReference type="GO" id="GO:0019877">
    <property type="term" value="P:diaminopimelate biosynthetic process"/>
    <property type="evidence" value="ECO:0007669"/>
    <property type="project" value="UniProtKB-KW"/>
</dbReference>
<dbReference type="Gene3D" id="2.160.10.10">
    <property type="entry name" value="Hexapeptide repeat proteins"/>
    <property type="match status" value="2"/>
</dbReference>